<dbReference type="PANTHER" id="PTHR23055">
    <property type="entry name" value="CALCIUM BINDING PROTEINS"/>
    <property type="match status" value="1"/>
</dbReference>
<dbReference type="InterPro" id="IPR028846">
    <property type="entry name" value="Recoverin"/>
</dbReference>
<keyword evidence="3" id="KW-0479">Metal-binding</keyword>
<comment type="caution">
    <text evidence="8">The sequence shown here is derived from an EMBL/GenBank/DDBJ whole genome shotgun (WGS) entry which is preliminary data.</text>
</comment>
<evidence type="ECO:0000313" key="8">
    <source>
        <dbReference type="EMBL" id="KAJ0400938.1"/>
    </source>
</evidence>
<comment type="similarity">
    <text evidence="1">Belongs to the recoverin family.</text>
</comment>
<organism evidence="8 9">
    <name type="scientific">Pythium insidiosum</name>
    <name type="common">Pythiosis disease agent</name>
    <dbReference type="NCBI Taxonomy" id="114742"/>
    <lineage>
        <taxon>Eukaryota</taxon>
        <taxon>Sar</taxon>
        <taxon>Stramenopiles</taxon>
        <taxon>Oomycota</taxon>
        <taxon>Peronosporomycetes</taxon>
        <taxon>Pythiales</taxon>
        <taxon>Pythiaceae</taxon>
        <taxon>Pythium</taxon>
    </lineage>
</organism>
<proteinExistence type="inferred from homology"/>
<dbReference type="InterPro" id="IPR011992">
    <property type="entry name" value="EF-hand-dom_pair"/>
</dbReference>
<evidence type="ECO:0000256" key="4">
    <source>
        <dbReference type="ARBA" id="ARBA00022737"/>
    </source>
</evidence>
<keyword evidence="6" id="KW-0449">Lipoprotein</keyword>
<dbReference type="GO" id="GO:0005509">
    <property type="term" value="F:calcium ion binding"/>
    <property type="evidence" value="ECO:0007669"/>
    <property type="project" value="InterPro"/>
</dbReference>
<dbReference type="PANTHER" id="PTHR23055:SF178">
    <property type="entry name" value="NEUROCALCIN HOMOLOG"/>
    <property type="match status" value="1"/>
</dbReference>
<dbReference type="SMART" id="SM00054">
    <property type="entry name" value="EFh"/>
    <property type="match status" value="3"/>
</dbReference>
<evidence type="ECO:0000256" key="2">
    <source>
        <dbReference type="ARBA" id="ARBA00022707"/>
    </source>
</evidence>
<evidence type="ECO:0000256" key="1">
    <source>
        <dbReference type="ARBA" id="ARBA00006049"/>
    </source>
</evidence>
<dbReference type="SUPFAM" id="SSF47473">
    <property type="entry name" value="EF-hand"/>
    <property type="match status" value="1"/>
</dbReference>
<keyword evidence="5" id="KW-0106">Calcium</keyword>
<feature type="domain" description="EF-hand" evidence="7">
    <location>
        <begin position="87"/>
        <end position="120"/>
    </location>
</feature>
<evidence type="ECO:0000259" key="7">
    <source>
        <dbReference type="PROSITE" id="PS50222"/>
    </source>
</evidence>
<sequence length="120" mass="13563">MVRRLFRVFDTDKSNTVDFGELASGLSVLSGSNMDDKVRAAFQLYDINGDGFISQEEMISYMTSIFKVMYETSDSAKHKMGVSPEELARVTASQCFKEADLNNDNKLSFEEFKKWCTTGL</sequence>
<evidence type="ECO:0000256" key="3">
    <source>
        <dbReference type="ARBA" id="ARBA00022723"/>
    </source>
</evidence>
<evidence type="ECO:0000256" key="6">
    <source>
        <dbReference type="ARBA" id="ARBA00023288"/>
    </source>
</evidence>
<dbReference type="Proteomes" id="UP001209570">
    <property type="component" value="Unassembled WGS sequence"/>
</dbReference>
<dbReference type="PROSITE" id="PS00018">
    <property type="entry name" value="EF_HAND_1"/>
    <property type="match status" value="3"/>
</dbReference>
<keyword evidence="9" id="KW-1185">Reference proteome</keyword>
<feature type="domain" description="EF-hand" evidence="7">
    <location>
        <begin position="33"/>
        <end position="68"/>
    </location>
</feature>
<accession>A0AAD5LH63</accession>
<keyword evidence="4" id="KW-0677">Repeat</keyword>
<dbReference type="CDD" id="cd00051">
    <property type="entry name" value="EFh"/>
    <property type="match status" value="2"/>
</dbReference>
<protein>
    <recommendedName>
        <fullName evidence="7">EF-hand domain-containing protein</fullName>
    </recommendedName>
</protein>
<dbReference type="InterPro" id="IPR018247">
    <property type="entry name" value="EF_Hand_1_Ca_BS"/>
</dbReference>
<dbReference type="Pfam" id="PF13405">
    <property type="entry name" value="EF-hand_6"/>
    <property type="match status" value="1"/>
</dbReference>
<dbReference type="InterPro" id="IPR002048">
    <property type="entry name" value="EF_hand_dom"/>
</dbReference>
<dbReference type="Pfam" id="PF13499">
    <property type="entry name" value="EF-hand_7"/>
    <property type="match status" value="1"/>
</dbReference>
<evidence type="ECO:0000313" key="9">
    <source>
        <dbReference type="Proteomes" id="UP001209570"/>
    </source>
</evidence>
<dbReference type="Gene3D" id="1.10.238.10">
    <property type="entry name" value="EF-hand"/>
    <property type="match status" value="1"/>
</dbReference>
<dbReference type="PRINTS" id="PR00450">
    <property type="entry name" value="RECOVERIN"/>
</dbReference>
<feature type="domain" description="EF-hand" evidence="7">
    <location>
        <begin position="1"/>
        <end position="32"/>
    </location>
</feature>
<reference evidence="8" key="1">
    <citation type="submission" date="2021-12" db="EMBL/GenBank/DDBJ databases">
        <title>Prjna785345.</title>
        <authorList>
            <person name="Rujirawat T."/>
            <person name="Krajaejun T."/>
        </authorList>
    </citation>
    <scope>NUCLEOTIDE SEQUENCE</scope>
    <source>
        <strain evidence="8">Pi057C3</strain>
    </source>
</reference>
<dbReference type="EMBL" id="JAKCXM010000142">
    <property type="protein sequence ID" value="KAJ0400938.1"/>
    <property type="molecule type" value="Genomic_DNA"/>
</dbReference>
<gene>
    <name evidence="8" type="ORF">P43SY_006621</name>
</gene>
<keyword evidence="2" id="KW-0519">Myristate</keyword>
<dbReference type="PROSITE" id="PS50222">
    <property type="entry name" value="EF_HAND_2"/>
    <property type="match status" value="3"/>
</dbReference>
<name>A0AAD5LH63_PYTIN</name>
<dbReference type="AlphaFoldDB" id="A0AAD5LH63"/>
<evidence type="ECO:0000256" key="5">
    <source>
        <dbReference type="ARBA" id="ARBA00022837"/>
    </source>
</evidence>